<feature type="transmembrane region" description="Helical" evidence="6">
    <location>
        <begin position="224"/>
        <end position="252"/>
    </location>
</feature>
<keyword evidence="2" id="KW-1003">Cell membrane</keyword>
<dbReference type="AlphaFoldDB" id="A0A128EHR6"/>
<dbReference type="InterPro" id="IPR000802">
    <property type="entry name" value="Arsenical_pump_ArsB"/>
</dbReference>
<dbReference type="RefSeq" id="WP_075495275.1">
    <property type="nucleotide sequence ID" value="NZ_CP053844.1"/>
</dbReference>
<dbReference type="GO" id="GO:0015105">
    <property type="term" value="F:arsenite transmembrane transporter activity"/>
    <property type="evidence" value="ECO:0007669"/>
    <property type="project" value="InterPro"/>
</dbReference>
<feature type="transmembrane region" description="Helical" evidence="6">
    <location>
        <begin position="177"/>
        <end position="195"/>
    </location>
</feature>
<feature type="transmembrane region" description="Helical" evidence="6">
    <location>
        <begin position="388"/>
        <end position="409"/>
    </location>
</feature>
<feature type="transmembrane region" description="Helical" evidence="6">
    <location>
        <begin position="302"/>
        <end position="329"/>
    </location>
</feature>
<evidence type="ECO:0000256" key="4">
    <source>
        <dbReference type="ARBA" id="ARBA00022989"/>
    </source>
</evidence>
<accession>A0A128EHR6</accession>
<feature type="transmembrane region" description="Helical" evidence="6">
    <location>
        <begin position="142"/>
        <end position="165"/>
    </location>
</feature>
<evidence type="ECO:0000256" key="6">
    <source>
        <dbReference type="SAM" id="Phobius"/>
    </source>
</evidence>
<feature type="transmembrane region" description="Helical" evidence="6">
    <location>
        <begin position="57"/>
        <end position="77"/>
    </location>
</feature>
<gene>
    <name evidence="7" type="primary">arsB</name>
    <name evidence="7" type="ORF">ERS672216_01248</name>
</gene>
<keyword evidence="4 6" id="KW-1133">Transmembrane helix</keyword>
<feature type="transmembrane region" description="Helical" evidence="6">
    <location>
        <begin position="89"/>
        <end position="106"/>
    </location>
</feature>
<reference evidence="7 8" key="1">
    <citation type="submission" date="2016-02" db="EMBL/GenBank/DDBJ databases">
        <authorList>
            <consortium name="Pathogen Informatics"/>
        </authorList>
    </citation>
    <scope>NUCLEOTIDE SEQUENCE [LARGE SCALE GENOMIC DNA]</scope>
    <source>
        <strain evidence="7 8">RC20</strain>
    </source>
</reference>
<feature type="transmembrane region" description="Helical" evidence="6">
    <location>
        <begin position="272"/>
        <end position="290"/>
    </location>
</feature>
<evidence type="ECO:0000256" key="3">
    <source>
        <dbReference type="ARBA" id="ARBA00022692"/>
    </source>
</evidence>
<proteinExistence type="predicted"/>
<evidence type="ECO:0000313" key="7">
    <source>
        <dbReference type="EMBL" id="CZE48137.1"/>
    </source>
</evidence>
<dbReference type="PANTHER" id="PTHR43302">
    <property type="entry name" value="TRANSPORTER ARSB-RELATED"/>
    <property type="match status" value="1"/>
</dbReference>
<dbReference type="Proteomes" id="UP000069632">
    <property type="component" value="Unassembled WGS sequence"/>
</dbReference>
<dbReference type="PRINTS" id="PR00758">
    <property type="entry name" value="ARSENICPUMP"/>
</dbReference>
<keyword evidence="5 6" id="KW-0472">Membrane</keyword>
<organism evidence="7 8">
    <name type="scientific">Campylobacter geochelonis</name>
    <dbReference type="NCBI Taxonomy" id="1780362"/>
    <lineage>
        <taxon>Bacteria</taxon>
        <taxon>Pseudomonadati</taxon>
        <taxon>Campylobacterota</taxon>
        <taxon>Epsilonproteobacteria</taxon>
        <taxon>Campylobacterales</taxon>
        <taxon>Campylobacteraceae</taxon>
        <taxon>Campylobacter</taxon>
    </lineage>
</organism>
<name>A0A128EHR6_9BACT</name>
<keyword evidence="3 6" id="KW-0812">Transmembrane</keyword>
<protein>
    <submittedName>
        <fullName evidence="7">Arsenical pump membrane protein</fullName>
    </submittedName>
</protein>
<evidence type="ECO:0000256" key="1">
    <source>
        <dbReference type="ARBA" id="ARBA00004651"/>
    </source>
</evidence>
<dbReference type="EMBL" id="FIZP01000006">
    <property type="protein sequence ID" value="CZE48137.1"/>
    <property type="molecule type" value="Genomic_DNA"/>
</dbReference>
<evidence type="ECO:0000313" key="8">
    <source>
        <dbReference type="Proteomes" id="UP000069632"/>
    </source>
</evidence>
<dbReference type="GO" id="GO:0005886">
    <property type="term" value="C:plasma membrane"/>
    <property type="evidence" value="ECO:0007669"/>
    <property type="project" value="UniProtKB-SubCell"/>
</dbReference>
<dbReference type="Pfam" id="PF02040">
    <property type="entry name" value="ArsB"/>
    <property type="match status" value="1"/>
</dbReference>
<evidence type="ECO:0000256" key="2">
    <source>
        <dbReference type="ARBA" id="ARBA00022475"/>
    </source>
</evidence>
<evidence type="ECO:0000256" key="5">
    <source>
        <dbReference type="ARBA" id="ARBA00023136"/>
    </source>
</evidence>
<dbReference type="PANTHER" id="PTHR43302:SF5">
    <property type="entry name" value="TRANSPORTER ARSB-RELATED"/>
    <property type="match status" value="1"/>
</dbReference>
<keyword evidence="8" id="KW-1185">Reference proteome</keyword>
<feature type="transmembrane region" description="Helical" evidence="6">
    <location>
        <begin position="112"/>
        <end position="130"/>
    </location>
</feature>
<sequence length="410" mass="44803">MAVFIFFLTLFLLFLKPFGLKFGTASLIGALLSLVFGTVNLSDVKEIFHLTYEANIAFIALIVVSMVLEANGFFKFIAVKFFSHTKNTMTLFITTLVLCAFCSAFFANDGAVLVMTPLLLALLLGSNLSAKTITAFMLASSFMVDGASSAFVISNLTNILTANYFSIGFADFATSMFLPNLLCVITSLILLVLYFKKELSGKFILAPYGRSSVIKDSWLLKFQIYTLILMFGCCFLLNFISVCWILLFFGAVLFTIGAIRKNFSPKTIITNAPWQVIIFSVSIYIVVFGLKNSGSMAFLTQIYAFALSKGEVVGILSVGYMSAFLSSIFNNLPAVMITNLNIETLANQSLIYANLLGSNLGTKLSPIGSLATLLWLHILNKAGVKISLWEFLKCGFALTFVVLGVSLLAL</sequence>
<comment type="subcellular location">
    <subcellularLocation>
        <location evidence="1">Cell membrane</location>
        <topology evidence="1">Multi-pass membrane protein</topology>
    </subcellularLocation>
</comment>